<evidence type="ECO:0000256" key="7">
    <source>
        <dbReference type="SAM" id="MobiDB-lite"/>
    </source>
</evidence>
<dbReference type="PANTHER" id="PTHR47995:SF18">
    <property type="entry name" value="TRANSCRIPTION FACTOR MYB65"/>
    <property type="match status" value="1"/>
</dbReference>
<feature type="compositionally biased region" description="Low complexity" evidence="7">
    <location>
        <begin position="344"/>
        <end position="359"/>
    </location>
</feature>
<keyword evidence="2" id="KW-0677">Repeat</keyword>
<evidence type="ECO:0000256" key="1">
    <source>
        <dbReference type="ARBA" id="ARBA00004123"/>
    </source>
</evidence>
<organism evidence="10 11">
    <name type="scientific">Lithospermum erythrorhizon</name>
    <name type="common">Purple gromwell</name>
    <name type="synonym">Lithospermum officinale var. erythrorhizon</name>
    <dbReference type="NCBI Taxonomy" id="34254"/>
    <lineage>
        <taxon>Eukaryota</taxon>
        <taxon>Viridiplantae</taxon>
        <taxon>Streptophyta</taxon>
        <taxon>Embryophyta</taxon>
        <taxon>Tracheophyta</taxon>
        <taxon>Spermatophyta</taxon>
        <taxon>Magnoliopsida</taxon>
        <taxon>eudicotyledons</taxon>
        <taxon>Gunneridae</taxon>
        <taxon>Pentapetalae</taxon>
        <taxon>asterids</taxon>
        <taxon>lamiids</taxon>
        <taxon>Boraginales</taxon>
        <taxon>Boraginaceae</taxon>
        <taxon>Boraginoideae</taxon>
        <taxon>Lithospermeae</taxon>
        <taxon>Lithospermum</taxon>
    </lineage>
</organism>
<evidence type="ECO:0000313" key="10">
    <source>
        <dbReference type="EMBL" id="GAA0148543.1"/>
    </source>
</evidence>
<feature type="region of interest" description="Disordered" evidence="7">
    <location>
        <begin position="766"/>
        <end position="820"/>
    </location>
</feature>
<feature type="region of interest" description="Disordered" evidence="7">
    <location>
        <begin position="560"/>
        <end position="588"/>
    </location>
</feature>
<keyword evidence="4 10" id="KW-0238">DNA-binding</keyword>
<sequence>MEAGGAASDIAGGSQYGFQHEDLLWTTGKECEVVEMIDNIGISKGVDECYDVWSSKEVDETMTTVDGGQEENNVGMSKGVDERNDETMTSVDGVSRGVSFKKGPWTKAEDEVLMRVVHELGSNDWVKIEMQSGLNRTSKSCRLRWKNHLQPHLKKGTFSFKEENDVIRMHYKYGNKWSLMAKRIPGRSDNEIKNFWHSRIKKCKKRGLPLYPDWCREDDQTLNDDDLCRKTNVETIAVPNATYQAQVSLLGHPHSLLPNYDMFQYYPASTSETSMINGSGFIKLPETQFCLDEEGGQTALHHASSLHGSNPFNQSPQVPLSPMDFSPHKLYPSFQHFLSPRPKTSQSTFTFSTPISSSPHQLPSPHGSCCSSPQLPFNNSPRDNPVRDPKASVFESSKCPPILSLPSGRFKRSHGATHELPPVVKLNEAPNSYQRQRISNTAATVSSFNMTALTYPSSSPNLSNMHSPISPLSLSKSSKISMLPTNQSNRSTMTAATSHPLYQNEPLHSFGLKSFSSSPNLQLESLALPSLEQHANVYSTTNGSPCGTWKPSTSESLLFSPQFNSSSLEPPSIESNTEPPSIESNTGEFLPTPEANFYSNECISENNTDLLDTLLQDAQEDSCLSDLGLVEEYLFSQQLNTQKLYEKILRRKQYKNITIDKGISSKSNLSREAYSNGSLKSMELLGKGQQGEVENTTSTYTQEVKENYLNNEVQGREGSTADKSSQWELSKNGCSSNMEDLLHGDIEMIAPCTNFINQDLVITSNDKHTPCETSEADDPLREQRKRNLKGKDQRFMTKSSMPKDLMLKNNPSGSLPREPLKRNRTVAKCENYSSIEDIEKDQTPQELVMNSAQHVSLSGELGHQNEAYHTESDSWNGILNSTKYSEGDCFIKNIEAYEGTIANNNDLGDATTETLILDSQDLLHGSSLCYPYCLDLRDQCSSGFLN</sequence>
<feature type="region of interest" description="Disordered" evidence="7">
    <location>
        <begin position="341"/>
        <end position="393"/>
    </location>
</feature>
<dbReference type="AlphaFoldDB" id="A0AAV3PBR5"/>
<dbReference type="CDD" id="cd00167">
    <property type="entry name" value="SANT"/>
    <property type="match status" value="2"/>
</dbReference>
<evidence type="ECO:0000259" key="8">
    <source>
        <dbReference type="PROSITE" id="PS50090"/>
    </source>
</evidence>
<evidence type="ECO:0000259" key="9">
    <source>
        <dbReference type="PROSITE" id="PS51294"/>
    </source>
</evidence>
<dbReference type="PANTHER" id="PTHR47995">
    <property type="entry name" value="TRANSCRIPTION FACTOR MYB33-RELATED"/>
    <property type="match status" value="1"/>
</dbReference>
<name>A0AAV3PBR5_LITER</name>
<evidence type="ECO:0000313" key="11">
    <source>
        <dbReference type="Proteomes" id="UP001454036"/>
    </source>
</evidence>
<feature type="compositionally biased region" description="Polar residues" evidence="7">
    <location>
        <begin position="700"/>
        <end position="713"/>
    </location>
</feature>
<evidence type="ECO:0000256" key="2">
    <source>
        <dbReference type="ARBA" id="ARBA00022737"/>
    </source>
</evidence>
<dbReference type="SUPFAM" id="SSF46689">
    <property type="entry name" value="Homeodomain-like"/>
    <property type="match status" value="1"/>
</dbReference>
<dbReference type="Gene3D" id="1.10.10.60">
    <property type="entry name" value="Homeodomain-like"/>
    <property type="match status" value="2"/>
</dbReference>
<dbReference type="EMBL" id="BAABME010001254">
    <property type="protein sequence ID" value="GAA0148543.1"/>
    <property type="molecule type" value="Genomic_DNA"/>
</dbReference>
<dbReference type="SMART" id="SM00717">
    <property type="entry name" value="SANT"/>
    <property type="match status" value="2"/>
</dbReference>
<dbReference type="Proteomes" id="UP001454036">
    <property type="component" value="Unassembled WGS sequence"/>
</dbReference>
<protein>
    <submittedName>
        <fullName evidence="10">DNA-binding transcription factor</fullName>
    </submittedName>
</protein>
<evidence type="ECO:0000256" key="5">
    <source>
        <dbReference type="ARBA" id="ARBA00023163"/>
    </source>
</evidence>
<dbReference type="PROSITE" id="PS51294">
    <property type="entry name" value="HTH_MYB"/>
    <property type="match status" value="2"/>
</dbReference>
<proteinExistence type="predicted"/>
<gene>
    <name evidence="10" type="ORF">LIER_07954</name>
</gene>
<comment type="subcellular location">
    <subcellularLocation>
        <location evidence="1">Nucleus</location>
    </subcellularLocation>
</comment>
<dbReference type="InterPro" id="IPR001005">
    <property type="entry name" value="SANT/Myb"/>
</dbReference>
<comment type="caution">
    <text evidence="10">The sequence shown here is derived from an EMBL/GenBank/DDBJ whole genome shotgun (WGS) entry which is preliminary data.</text>
</comment>
<evidence type="ECO:0000256" key="4">
    <source>
        <dbReference type="ARBA" id="ARBA00023125"/>
    </source>
</evidence>
<keyword evidence="3" id="KW-0805">Transcription regulation</keyword>
<dbReference type="InterPro" id="IPR017930">
    <property type="entry name" value="Myb_dom"/>
</dbReference>
<feature type="compositionally biased region" description="Polar residues" evidence="7">
    <location>
        <begin position="560"/>
        <end position="587"/>
    </location>
</feature>
<feature type="domain" description="HTH myb-type" evidence="9">
    <location>
        <begin position="154"/>
        <end position="204"/>
    </location>
</feature>
<dbReference type="InterPro" id="IPR009057">
    <property type="entry name" value="Homeodomain-like_sf"/>
</dbReference>
<feature type="region of interest" description="Disordered" evidence="7">
    <location>
        <begin position="700"/>
        <end position="728"/>
    </location>
</feature>
<feature type="compositionally biased region" description="Polar residues" evidence="7">
    <location>
        <begin position="369"/>
        <end position="382"/>
    </location>
</feature>
<dbReference type="Pfam" id="PF00249">
    <property type="entry name" value="Myb_DNA-binding"/>
    <property type="match status" value="2"/>
</dbReference>
<keyword evidence="5" id="KW-0804">Transcription</keyword>
<feature type="domain" description="HTH myb-type" evidence="9">
    <location>
        <begin position="97"/>
        <end position="153"/>
    </location>
</feature>
<evidence type="ECO:0000256" key="3">
    <source>
        <dbReference type="ARBA" id="ARBA00023015"/>
    </source>
</evidence>
<feature type="domain" description="Myb-like" evidence="8">
    <location>
        <begin position="150"/>
        <end position="200"/>
    </location>
</feature>
<evidence type="ECO:0000256" key="6">
    <source>
        <dbReference type="ARBA" id="ARBA00023242"/>
    </source>
</evidence>
<reference evidence="10 11" key="1">
    <citation type="submission" date="2024-01" db="EMBL/GenBank/DDBJ databases">
        <title>The complete chloroplast genome sequence of Lithospermum erythrorhizon: insights into the phylogenetic relationship among Boraginaceae species and the maternal lineages of purple gromwells.</title>
        <authorList>
            <person name="Okada T."/>
            <person name="Watanabe K."/>
        </authorList>
    </citation>
    <scope>NUCLEOTIDE SEQUENCE [LARGE SCALE GENOMIC DNA]</scope>
</reference>
<dbReference type="GO" id="GO:0003677">
    <property type="term" value="F:DNA binding"/>
    <property type="evidence" value="ECO:0007669"/>
    <property type="project" value="UniProtKB-KW"/>
</dbReference>
<dbReference type="GO" id="GO:0005634">
    <property type="term" value="C:nucleus"/>
    <property type="evidence" value="ECO:0007669"/>
    <property type="project" value="UniProtKB-SubCell"/>
</dbReference>
<accession>A0AAV3PBR5</accession>
<feature type="domain" description="Myb-like" evidence="8">
    <location>
        <begin position="97"/>
        <end position="149"/>
    </location>
</feature>
<keyword evidence="6" id="KW-0539">Nucleus</keyword>
<dbReference type="PROSITE" id="PS50090">
    <property type="entry name" value="MYB_LIKE"/>
    <property type="match status" value="2"/>
</dbReference>
<keyword evidence="11" id="KW-1185">Reference proteome</keyword>